<evidence type="ECO:0000313" key="4">
    <source>
        <dbReference type="Proteomes" id="UP001595075"/>
    </source>
</evidence>
<feature type="transmembrane region" description="Helical" evidence="2">
    <location>
        <begin position="252"/>
        <end position="271"/>
    </location>
</feature>
<accession>A0ABR4CSX9</accession>
<keyword evidence="2" id="KW-0472">Membrane</keyword>
<proteinExistence type="predicted"/>
<feature type="transmembrane region" description="Helical" evidence="2">
    <location>
        <begin position="277"/>
        <end position="296"/>
    </location>
</feature>
<keyword evidence="4" id="KW-1185">Reference proteome</keyword>
<keyword evidence="2" id="KW-1133">Transmembrane helix</keyword>
<dbReference type="EMBL" id="JAZHXI010000004">
    <property type="protein sequence ID" value="KAL2072892.1"/>
    <property type="molecule type" value="Genomic_DNA"/>
</dbReference>
<dbReference type="Proteomes" id="UP001595075">
    <property type="component" value="Unassembled WGS sequence"/>
</dbReference>
<sequence>MSTPAVQRTDLEMGDLSGNQTTVENEPLAANVNIPTITETESMAPASDAGSILMEESIDSTTNASLTPQDHANILTDSQAMGVLMIDTHTLNLIGNMYQDNIQRAEVELVKHELIHIVARNEYAEAGLWSLKNLYEPLSDKLYKNNQMRLDLEYLATARRIHHEFTEFKTILSVSDPMLKREFEVVLDGALRTAILDVGRDGGLWNEAEISQLESTITATRSSSHMKKRIWGDFDDRARGKAQARQNFLSRLYMALFGGWALVSPMLIMTLHESKVTSLVTTSVFVIAVAVALAWFMKDAQPKDIIGATAAALRTIRVWDVLLVQNRASIDAMRGSFSEYVRKLVVLMNKES</sequence>
<protein>
    <submittedName>
        <fullName evidence="3">Uncharacterized protein</fullName>
    </submittedName>
</protein>
<name>A0ABR4CSX9_9HELO</name>
<evidence type="ECO:0000313" key="3">
    <source>
        <dbReference type="EMBL" id="KAL2072892.1"/>
    </source>
</evidence>
<reference evidence="3 4" key="1">
    <citation type="journal article" date="2024" name="Commun. Biol.">
        <title>Comparative genomic analysis of thermophilic fungi reveals convergent evolutionary adaptations and gene losses.</title>
        <authorList>
            <person name="Steindorff A.S."/>
            <person name="Aguilar-Pontes M.V."/>
            <person name="Robinson A.J."/>
            <person name="Andreopoulos B."/>
            <person name="LaButti K."/>
            <person name="Kuo A."/>
            <person name="Mondo S."/>
            <person name="Riley R."/>
            <person name="Otillar R."/>
            <person name="Haridas S."/>
            <person name="Lipzen A."/>
            <person name="Grimwood J."/>
            <person name="Schmutz J."/>
            <person name="Clum A."/>
            <person name="Reid I.D."/>
            <person name="Moisan M.C."/>
            <person name="Butler G."/>
            <person name="Nguyen T.T.M."/>
            <person name="Dewar K."/>
            <person name="Conant G."/>
            <person name="Drula E."/>
            <person name="Henrissat B."/>
            <person name="Hansel C."/>
            <person name="Singer S."/>
            <person name="Hutchinson M.I."/>
            <person name="de Vries R.P."/>
            <person name="Natvig D.O."/>
            <person name="Powell A.J."/>
            <person name="Tsang A."/>
            <person name="Grigoriev I.V."/>
        </authorList>
    </citation>
    <scope>NUCLEOTIDE SEQUENCE [LARGE SCALE GENOMIC DNA]</scope>
    <source>
        <strain evidence="3 4">CBS 494.80</strain>
    </source>
</reference>
<keyword evidence="2" id="KW-0812">Transmembrane</keyword>
<evidence type="ECO:0000256" key="2">
    <source>
        <dbReference type="SAM" id="Phobius"/>
    </source>
</evidence>
<gene>
    <name evidence="3" type="ORF">VTL71DRAFT_12235</name>
</gene>
<comment type="caution">
    <text evidence="3">The sequence shown here is derived from an EMBL/GenBank/DDBJ whole genome shotgun (WGS) entry which is preliminary data.</text>
</comment>
<organism evidence="3 4">
    <name type="scientific">Oculimacula yallundae</name>
    <dbReference type="NCBI Taxonomy" id="86028"/>
    <lineage>
        <taxon>Eukaryota</taxon>
        <taxon>Fungi</taxon>
        <taxon>Dikarya</taxon>
        <taxon>Ascomycota</taxon>
        <taxon>Pezizomycotina</taxon>
        <taxon>Leotiomycetes</taxon>
        <taxon>Helotiales</taxon>
        <taxon>Ploettnerulaceae</taxon>
        <taxon>Oculimacula</taxon>
    </lineage>
</organism>
<feature type="region of interest" description="Disordered" evidence="1">
    <location>
        <begin position="1"/>
        <end position="24"/>
    </location>
</feature>
<evidence type="ECO:0000256" key="1">
    <source>
        <dbReference type="SAM" id="MobiDB-lite"/>
    </source>
</evidence>